<proteinExistence type="inferred from homology"/>
<dbReference type="EMBL" id="JADKYB010000008">
    <property type="protein sequence ID" value="MBM9506198.1"/>
    <property type="molecule type" value="Genomic_DNA"/>
</dbReference>
<keyword evidence="10" id="KW-0804">Transcription</keyword>
<name>A0ABS2TW60_9ACTN</name>
<evidence type="ECO:0000256" key="9">
    <source>
        <dbReference type="ARBA" id="ARBA00023125"/>
    </source>
</evidence>
<dbReference type="InterPro" id="IPR036388">
    <property type="entry name" value="WH-like_DNA-bd_sf"/>
</dbReference>
<comment type="subcellular location">
    <subcellularLocation>
        <location evidence="1">Cytoplasm</location>
    </subcellularLocation>
</comment>
<evidence type="ECO:0000256" key="7">
    <source>
        <dbReference type="ARBA" id="ARBA00022833"/>
    </source>
</evidence>
<dbReference type="PANTHER" id="PTHR33202">
    <property type="entry name" value="ZINC UPTAKE REGULATION PROTEIN"/>
    <property type="match status" value="1"/>
</dbReference>
<keyword evidence="9" id="KW-0238">DNA-binding</keyword>
<dbReference type="CDD" id="cd07153">
    <property type="entry name" value="Fur_like"/>
    <property type="match status" value="1"/>
</dbReference>
<evidence type="ECO:0000313" key="12">
    <source>
        <dbReference type="Proteomes" id="UP000749040"/>
    </source>
</evidence>
<reference evidence="11 12" key="1">
    <citation type="submission" date="2021-01" db="EMBL/GenBank/DDBJ databases">
        <title>Streptomyces acididurans sp. nov., isolated from a peat swamp forest soil.</title>
        <authorList>
            <person name="Chantavorakit T."/>
            <person name="Duangmal K."/>
        </authorList>
    </citation>
    <scope>NUCLEOTIDE SEQUENCE [LARGE SCALE GENOMIC DNA]</scope>
    <source>
        <strain evidence="11 12">KK5PA1</strain>
    </source>
</reference>
<evidence type="ECO:0000256" key="2">
    <source>
        <dbReference type="ARBA" id="ARBA00007957"/>
    </source>
</evidence>
<sequence>MAPDDPSDEPAEAYVIGRRTPQRTTVLTALIRSGDFVSAQALHIHLAAAGERVGLSTVYRTLAALAEAGRADVVREPGGERLFRYRPSREHRHYLLCRSCGQGVPVDAGLVEAWAAATADSSGYAEVHHTVELTGVCPDCLAKRRAEKEK</sequence>
<dbReference type="RefSeq" id="WP_205358059.1">
    <property type="nucleotide sequence ID" value="NZ_JADKYB010000008.1"/>
</dbReference>
<evidence type="ECO:0000256" key="5">
    <source>
        <dbReference type="ARBA" id="ARBA00022491"/>
    </source>
</evidence>
<keyword evidence="12" id="KW-1185">Reference proteome</keyword>
<dbReference type="Gene3D" id="1.10.10.10">
    <property type="entry name" value="Winged helix-like DNA-binding domain superfamily/Winged helix DNA-binding domain"/>
    <property type="match status" value="1"/>
</dbReference>
<keyword evidence="4" id="KW-0963">Cytoplasm</keyword>
<dbReference type="PANTHER" id="PTHR33202:SF2">
    <property type="entry name" value="FERRIC UPTAKE REGULATION PROTEIN"/>
    <property type="match status" value="1"/>
</dbReference>
<evidence type="ECO:0000313" key="11">
    <source>
        <dbReference type="EMBL" id="MBM9506198.1"/>
    </source>
</evidence>
<comment type="similarity">
    <text evidence="2">Belongs to the Fur family.</text>
</comment>
<evidence type="ECO:0000256" key="3">
    <source>
        <dbReference type="ARBA" id="ARBA00011738"/>
    </source>
</evidence>
<dbReference type="InterPro" id="IPR043135">
    <property type="entry name" value="Fur_C"/>
</dbReference>
<protein>
    <submittedName>
        <fullName evidence="11">Transcriptional repressor</fullName>
    </submittedName>
</protein>
<keyword evidence="5" id="KW-0678">Repressor</keyword>
<organism evidence="11 12">
    <name type="scientific">Actinacidiphila acididurans</name>
    <dbReference type="NCBI Taxonomy" id="2784346"/>
    <lineage>
        <taxon>Bacteria</taxon>
        <taxon>Bacillati</taxon>
        <taxon>Actinomycetota</taxon>
        <taxon>Actinomycetes</taxon>
        <taxon>Kitasatosporales</taxon>
        <taxon>Streptomycetaceae</taxon>
        <taxon>Actinacidiphila</taxon>
    </lineage>
</organism>
<dbReference type="Pfam" id="PF01475">
    <property type="entry name" value="FUR"/>
    <property type="match status" value="1"/>
</dbReference>
<dbReference type="Proteomes" id="UP000749040">
    <property type="component" value="Unassembled WGS sequence"/>
</dbReference>
<accession>A0ABS2TW60</accession>
<dbReference type="Gene3D" id="3.30.1490.190">
    <property type="match status" value="1"/>
</dbReference>
<dbReference type="SUPFAM" id="SSF46785">
    <property type="entry name" value="Winged helix' DNA-binding domain"/>
    <property type="match status" value="1"/>
</dbReference>
<comment type="caution">
    <text evidence="11">The sequence shown here is derived from an EMBL/GenBank/DDBJ whole genome shotgun (WGS) entry which is preliminary data.</text>
</comment>
<gene>
    <name evidence="11" type="ORF">ITX44_16895</name>
</gene>
<keyword evidence="8" id="KW-0805">Transcription regulation</keyword>
<dbReference type="InterPro" id="IPR036390">
    <property type="entry name" value="WH_DNA-bd_sf"/>
</dbReference>
<keyword evidence="7" id="KW-0862">Zinc</keyword>
<evidence type="ECO:0000256" key="6">
    <source>
        <dbReference type="ARBA" id="ARBA00022723"/>
    </source>
</evidence>
<evidence type="ECO:0000256" key="8">
    <source>
        <dbReference type="ARBA" id="ARBA00023015"/>
    </source>
</evidence>
<evidence type="ECO:0000256" key="10">
    <source>
        <dbReference type="ARBA" id="ARBA00023163"/>
    </source>
</evidence>
<evidence type="ECO:0000256" key="4">
    <source>
        <dbReference type="ARBA" id="ARBA00022490"/>
    </source>
</evidence>
<comment type="subunit">
    <text evidence="3">Homodimer.</text>
</comment>
<dbReference type="InterPro" id="IPR002481">
    <property type="entry name" value="FUR"/>
</dbReference>
<evidence type="ECO:0000256" key="1">
    <source>
        <dbReference type="ARBA" id="ARBA00004496"/>
    </source>
</evidence>
<keyword evidence="6" id="KW-0479">Metal-binding</keyword>